<dbReference type="Proteomes" id="UP000298652">
    <property type="component" value="Chromosome 8"/>
</dbReference>
<evidence type="ECO:0000313" key="3">
    <source>
        <dbReference type="Proteomes" id="UP000298652"/>
    </source>
</evidence>
<accession>A0A4U6THU4</accession>
<dbReference type="Gramene" id="TKW01948">
    <property type="protein sequence ID" value="TKW01948"/>
    <property type="gene ID" value="SEVIR_8G212001v2"/>
</dbReference>
<evidence type="ECO:0000256" key="1">
    <source>
        <dbReference type="SAM" id="SignalP"/>
    </source>
</evidence>
<sequence length="89" mass="9714">MIGPRVFKTPLPLALLSLIFTVESSKPSTNSEGLGWPGRPTLLALPKAKLSSLATSKRRAKTFSFEARDERESRCASVHAHTFSCSIAR</sequence>
<gene>
    <name evidence="2" type="ORF">SEVIR_8G212001v2</name>
</gene>
<dbReference type="EMBL" id="CM016559">
    <property type="protein sequence ID" value="TKW01948.1"/>
    <property type="molecule type" value="Genomic_DNA"/>
</dbReference>
<keyword evidence="3" id="KW-1185">Reference proteome</keyword>
<evidence type="ECO:0000313" key="2">
    <source>
        <dbReference type="EMBL" id="TKW01948.1"/>
    </source>
</evidence>
<evidence type="ECO:0008006" key="4">
    <source>
        <dbReference type="Google" id="ProtNLM"/>
    </source>
</evidence>
<organism evidence="2 3">
    <name type="scientific">Setaria viridis</name>
    <name type="common">Green bristlegrass</name>
    <name type="synonym">Setaria italica subsp. viridis</name>
    <dbReference type="NCBI Taxonomy" id="4556"/>
    <lineage>
        <taxon>Eukaryota</taxon>
        <taxon>Viridiplantae</taxon>
        <taxon>Streptophyta</taxon>
        <taxon>Embryophyta</taxon>
        <taxon>Tracheophyta</taxon>
        <taxon>Spermatophyta</taxon>
        <taxon>Magnoliopsida</taxon>
        <taxon>Liliopsida</taxon>
        <taxon>Poales</taxon>
        <taxon>Poaceae</taxon>
        <taxon>PACMAD clade</taxon>
        <taxon>Panicoideae</taxon>
        <taxon>Panicodae</taxon>
        <taxon>Paniceae</taxon>
        <taxon>Cenchrinae</taxon>
        <taxon>Setaria</taxon>
    </lineage>
</organism>
<reference evidence="2" key="1">
    <citation type="submission" date="2019-03" db="EMBL/GenBank/DDBJ databases">
        <title>WGS assembly of Setaria viridis.</title>
        <authorList>
            <person name="Huang P."/>
            <person name="Jenkins J."/>
            <person name="Grimwood J."/>
            <person name="Barry K."/>
            <person name="Healey A."/>
            <person name="Mamidi S."/>
            <person name="Sreedasyam A."/>
            <person name="Shu S."/>
            <person name="Feldman M."/>
            <person name="Wu J."/>
            <person name="Yu Y."/>
            <person name="Chen C."/>
            <person name="Johnson J."/>
            <person name="Rokhsar D."/>
            <person name="Baxter I."/>
            <person name="Schmutz J."/>
            <person name="Brutnell T."/>
            <person name="Kellogg E."/>
        </authorList>
    </citation>
    <scope>NUCLEOTIDE SEQUENCE [LARGE SCALE GENOMIC DNA]</scope>
</reference>
<name>A0A4U6THU4_SETVI</name>
<feature type="signal peptide" evidence="1">
    <location>
        <begin position="1"/>
        <end position="24"/>
    </location>
</feature>
<keyword evidence="1" id="KW-0732">Signal</keyword>
<feature type="chain" id="PRO_5020692178" description="Secreted protein" evidence="1">
    <location>
        <begin position="25"/>
        <end position="89"/>
    </location>
</feature>
<protein>
    <recommendedName>
        <fullName evidence="4">Secreted protein</fullName>
    </recommendedName>
</protein>
<dbReference type="AlphaFoldDB" id="A0A4U6THU4"/>
<proteinExistence type="predicted"/>